<dbReference type="AlphaFoldDB" id="A0A2G5NNT0"/>
<proteinExistence type="predicted"/>
<evidence type="ECO:0000313" key="3">
    <source>
        <dbReference type="Proteomes" id="UP000229523"/>
    </source>
</evidence>
<keyword evidence="1" id="KW-0812">Transmembrane</keyword>
<organism evidence="2 3">
    <name type="scientific">Macrococcoides goetzii</name>
    <dbReference type="NCBI Taxonomy" id="1891097"/>
    <lineage>
        <taxon>Bacteria</taxon>
        <taxon>Bacillati</taxon>
        <taxon>Bacillota</taxon>
        <taxon>Bacilli</taxon>
        <taxon>Bacillales</taxon>
        <taxon>Staphylococcaceae</taxon>
        <taxon>Macrococcoides</taxon>
    </lineage>
</organism>
<keyword evidence="1" id="KW-1133">Transmembrane helix</keyword>
<gene>
    <name evidence="2" type="ORF">BFS35_000150</name>
</gene>
<comment type="caution">
    <text evidence="2">The sequence shown here is derived from an EMBL/GenBank/DDBJ whole genome shotgun (WGS) entry which is preliminary data.</text>
</comment>
<sequence>MSNSNKSLTFTKYFIVMTFIIASLSALFTISDFFSKPISNNLLNLSNKGLYYFLAYAIQMLIILTILILAYQLVLNINIKDYFNTINYDKLLLIAILTIIYGVLNLLKKYLNITPEYRSLLDTTVDTNQLLFLLSLVILTSLSIYEESKKIKEENDLTI</sequence>
<feature type="transmembrane region" description="Helical" evidence="1">
    <location>
        <begin position="12"/>
        <end position="30"/>
    </location>
</feature>
<protein>
    <recommendedName>
        <fullName evidence="4">DUF2975 domain-containing protein</fullName>
    </recommendedName>
</protein>
<feature type="transmembrane region" description="Helical" evidence="1">
    <location>
        <begin position="91"/>
        <end position="107"/>
    </location>
</feature>
<dbReference type="Proteomes" id="UP000229523">
    <property type="component" value="Unassembled WGS sequence"/>
</dbReference>
<accession>A0A2G5NNT0</accession>
<keyword evidence="3" id="KW-1185">Reference proteome</keyword>
<reference evidence="2 3" key="1">
    <citation type="journal article" date="2018" name="Front. Microbiol.">
        <title>Description and Comparative Genomics of Macrococcus caseolyticus subsp. hominis subsp. nov., Macrococcus goetzii sp. nov., Macrococcus epidermidis sp. nov., and Macrococcus bohemicus sp. nov., Novel Macrococci From Human Clinical Material With Virulence Potential and Suspected Uptake of Foreign DNA by Natural Transformation.</title>
        <authorList>
            <person name="Maslanova I."/>
            <person name="Wertheimer Z."/>
            <person name="Sedlacek I."/>
            <person name="Svec P."/>
            <person name="Indrakova A."/>
            <person name="Kovarovic V."/>
            <person name="Schumann P."/>
            <person name="Sproer C."/>
            <person name="Kralova S."/>
            <person name="Sedo O."/>
            <person name="Kristofova L."/>
            <person name="Vrbovska V."/>
            <person name="Fuzik T."/>
            <person name="Petras P."/>
            <person name="Zdrahal Z."/>
            <person name="Ruzickova V."/>
            <person name="Doskar J."/>
            <person name="Pantucek R."/>
        </authorList>
    </citation>
    <scope>NUCLEOTIDE SEQUENCE [LARGE SCALE GENOMIC DNA]</scope>
    <source>
        <strain evidence="2 3">CCM 4927</strain>
    </source>
</reference>
<evidence type="ECO:0000313" key="2">
    <source>
        <dbReference type="EMBL" id="RAI82130.1"/>
    </source>
</evidence>
<keyword evidence="1" id="KW-0472">Membrane</keyword>
<dbReference type="RefSeq" id="WP_099579667.1">
    <property type="nucleotide sequence ID" value="NZ_MJBI02000001.1"/>
</dbReference>
<dbReference type="EMBL" id="MJBI02000001">
    <property type="protein sequence ID" value="RAI82130.1"/>
    <property type="molecule type" value="Genomic_DNA"/>
</dbReference>
<feature type="transmembrane region" description="Helical" evidence="1">
    <location>
        <begin position="50"/>
        <end position="71"/>
    </location>
</feature>
<feature type="transmembrane region" description="Helical" evidence="1">
    <location>
        <begin position="127"/>
        <end position="145"/>
    </location>
</feature>
<evidence type="ECO:0000256" key="1">
    <source>
        <dbReference type="SAM" id="Phobius"/>
    </source>
</evidence>
<evidence type="ECO:0008006" key="4">
    <source>
        <dbReference type="Google" id="ProtNLM"/>
    </source>
</evidence>
<name>A0A2G5NNT0_9STAP</name>